<proteinExistence type="inferred from homology"/>
<protein>
    <submittedName>
        <fullName evidence="8">Ferrichrome-binding protein</fullName>
    </submittedName>
</protein>
<dbReference type="RefSeq" id="WP_054402730.1">
    <property type="nucleotide sequence ID" value="NZ_LIUT01000001.1"/>
</dbReference>
<evidence type="ECO:0000256" key="2">
    <source>
        <dbReference type="ARBA" id="ARBA00008814"/>
    </source>
</evidence>
<sequence>MKTTKKFPLTISILTLMSLMLMACNGSSEPAPVQQDTAGTTIQPTTRSNDPLRSEADKGDANRSYTDYKGHHVEIPVSPKRIIFSGETYSDLFALSVQAIGTDMDRVKGSVYEDKTQNVEDIGFPISYEKVLALNPDLIIVANPDETAYEQLSKIAPTLMFDTFAPLEQRLPELGDILGKKPEAEQWVTDYQAKADAMWQQLKSVGMQPDETASVFTYYPGDRLFVMASTGLSQVLYHPSGFKPTPNIQQLLDEETGFKEISMEKLPEFAGDRIFILNPVQPEAQKSTQDMMNSPIWANLPAVKAGYVYTIDIAKSGSDAATREWLLQELPKMITNN</sequence>
<evidence type="ECO:0000256" key="6">
    <source>
        <dbReference type="SAM" id="SignalP"/>
    </source>
</evidence>
<dbReference type="OrthoDB" id="2660924at2"/>
<evidence type="ECO:0000256" key="4">
    <source>
        <dbReference type="ARBA" id="ARBA00022729"/>
    </source>
</evidence>
<feature type="region of interest" description="Disordered" evidence="5">
    <location>
        <begin position="28"/>
        <end position="65"/>
    </location>
</feature>
<evidence type="ECO:0000256" key="1">
    <source>
        <dbReference type="ARBA" id="ARBA00004196"/>
    </source>
</evidence>
<comment type="subcellular location">
    <subcellularLocation>
        <location evidence="1">Cell envelope</location>
    </subcellularLocation>
</comment>
<dbReference type="AlphaFoldDB" id="A0A0M1P6M9"/>
<dbReference type="GO" id="GO:1901678">
    <property type="term" value="P:iron coordination entity transport"/>
    <property type="evidence" value="ECO:0007669"/>
    <property type="project" value="UniProtKB-ARBA"/>
</dbReference>
<feature type="signal peptide" evidence="6">
    <location>
        <begin position="1"/>
        <end position="23"/>
    </location>
</feature>
<name>A0A0M1P6M9_9BACL</name>
<dbReference type="InterPro" id="IPR002491">
    <property type="entry name" value="ABC_transptr_periplasmic_BD"/>
</dbReference>
<gene>
    <name evidence="8" type="ORF">AM231_11510</name>
</gene>
<keyword evidence="4 6" id="KW-0732">Signal</keyword>
<feature type="domain" description="Fe/B12 periplasmic-binding" evidence="7">
    <location>
        <begin position="80"/>
        <end position="337"/>
    </location>
</feature>
<feature type="compositionally biased region" description="Basic and acidic residues" evidence="5">
    <location>
        <begin position="50"/>
        <end position="65"/>
    </location>
</feature>
<evidence type="ECO:0000256" key="3">
    <source>
        <dbReference type="ARBA" id="ARBA00022448"/>
    </source>
</evidence>
<dbReference type="PANTHER" id="PTHR30532">
    <property type="entry name" value="IRON III DICITRATE-BINDING PERIPLASMIC PROTEIN"/>
    <property type="match status" value="1"/>
</dbReference>
<accession>A0A0M1P6M9</accession>
<comment type="similarity">
    <text evidence="2">Belongs to the bacterial solute-binding protein 8 family.</text>
</comment>
<comment type="caution">
    <text evidence="8">The sequence shown here is derived from an EMBL/GenBank/DDBJ whole genome shotgun (WGS) entry which is preliminary data.</text>
</comment>
<dbReference type="PANTHER" id="PTHR30532:SF26">
    <property type="entry name" value="IRON(3+)-HYDROXAMATE-BINDING PROTEIN FHUD"/>
    <property type="match status" value="1"/>
</dbReference>
<keyword evidence="9" id="KW-1185">Reference proteome</keyword>
<evidence type="ECO:0000256" key="5">
    <source>
        <dbReference type="SAM" id="MobiDB-lite"/>
    </source>
</evidence>
<evidence type="ECO:0000259" key="7">
    <source>
        <dbReference type="PROSITE" id="PS50983"/>
    </source>
</evidence>
<evidence type="ECO:0000313" key="8">
    <source>
        <dbReference type="EMBL" id="KOR89699.1"/>
    </source>
</evidence>
<dbReference type="SUPFAM" id="SSF53807">
    <property type="entry name" value="Helical backbone' metal receptor"/>
    <property type="match status" value="1"/>
</dbReference>
<organism evidence="8 9">
    <name type="scientific">Paenibacillus solani</name>
    <dbReference type="NCBI Taxonomy" id="1705565"/>
    <lineage>
        <taxon>Bacteria</taxon>
        <taxon>Bacillati</taxon>
        <taxon>Bacillota</taxon>
        <taxon>Bacilli</taxon>
        <taxon>Bacillales</taxon>
        <taxon>Paenibacillaceae</taxon>
        <taxon>Paenibacillus</taxon>
    </lineage>
</organism>
<dbReference type="Proteomes" id="UP000036932">
    <property type="component" value="Unassembled WGS sequence"/>
</dbReference>
<feature type="chain" id="PRO_5039690666" evidence="6">
    <location>
        <begin position="24"/>
        <end position="337"/>
    </location>
</feature>
<reference evidence="9" key="1">
    <citation type="submission" date="2015-08" db="EMBL/GenBank/DDBJ databases">
        <title>Genome sequencing project for genomic taxonomy and phylogenomics of Bacillus-like bacteria.</title>
        <authorList>
            <person name="Liu B."/>
            <person name="Wang J."/>
            <person name="Zhu Y."/>
            <person name="Liu G."/>
            <person name="Chen Q."/>
            <person name="Chen Z."/>
            <person name="Lan J."/>
            <person name="Che J."/>
            <person name="Ge C."/>
            <person name="Shi H."/>
            <person name="Pan Z."/>
            <person name="Liu X."/>
        </authorList>
    </citation>
    <scope>NUCLEOTIDE SEQUENCE [LARGE SCALE GENOMIC DNA]</scope>
    <source>
        <strain evidence="9">FJAT-22460</strain>
    </source>
</reference>
<dbReference type="PROSITE" id="PS50983">
    <property type="entry name" value="FE_B12_PBP"/>
    <property type="match status" value="1"/>
</dbReference>
<keyword evidence="3" id="KW-0813">Transport</keyword>
<evidence type="ECO:0000313" key="9">
    <source>
        <dbReference type="Proteomes" id="UP000036932"/>
    </source>
</evidence>
<dbReference type="GO" id="GO:0030288">
    <property type="term" value="C:outer membrane-bounded periplasmic space"/>
    <property type="evidence" value="ECO:0007669"/>
    <property type="project" value="TreeGrafter"/>
</dbReference>
<dbReference type="PATRIC" id="fig|1705565.3.peg.4310"/>
<dbReference type="PROSITE" id="PS51257">
    <property type="entry name" value="PROKAR_LIPOPROTEIN"/>
    <property type="match status" value="1"/>
</dbReference>
<dbReference type="EMBL" id="LIUT01000001">
    <property type="protein sequence ID" value="KOR89699.1"/>
    <property type="molecule type" value="Genomic_DNA"/>
</dbReference>
<feature type="compositionally biased region" description="Polar residues" evidence="5">
    <location>
        <begin position="34"/>
        <end position="49"/>
    </location>
</feature>
<dbReference type="InterPro" id="IPR051313">
    <property type="entry name" value="Bact_iron-sidero_bind"/>
</dbReference>
<dbReference type="Pfam" id="PF01497">
    <property type="entry name" value="Peripla_BP_2"/>
    <property type="match status" value="1"/>
</dbReference>
<dbReference type="Gene3D" id="3.40.50.1980">
    <property type="entry name" value="Nitrogenase molybdenum iron protein domain"/>
    <property type="match status" value="2"/>
</dbReference>